<comment type="caution">
    <text evidence="1">The sequence shown here is derived from an EMBL/GenBank/DDBJ whole genome shotgun (WGS) entry which is preliminary data.</text>
</comment>
<name>A0ACB8F598_9SAUR</name>
<protein>
    <submittedName>
        <fullName evidence="1">Uncharacterized protein</fullName>
    </submittedName>
</protein>
<dbReference type="Proteomes" id="UP000827872">
    <property type="component" value="Linkage Group LG05"/>
</dbReference>
<keyword evidence="2" id="KW-1185">Reference proteome</keyword>
<evidence type="ECO:0000313" key="2">
    <source>
        <dbReference type="Proteomes" id="UP000827872"/>
    </source>
</evidence>
<proteinExistence type="predicted"/>
<evidence type="ECO:0000313" key="1">
    <source>
        <dbReference type="EMBL" id="KAH8000101.1"/>
    </source>
</evidence>
<reference evidence="1" key="1">
    <citation type="submission" date="2021-08" db="EMBL/GenBank/DDBJ databases">
        <title>The first chromosome-level gecko genome reveals the dynamic sex chromosomes of Neotropical dwarf geckos (Sphaerodactylidae: Sphaerodactylus).</title>
        <authorList>
            <person name="Pinto B.J."/>
            <person name="Keating S.E."/>
            <person name="Gamble T."/>
        </authorList>
    </citation>
    <scope>NUCLEOTIDE SEQUENCE</scope>
    <source>
        <strain evidence="1">TG3544</strain>
    </source>
</reference>
<sequence length="532" mass="58048">MKSSCQISFNYVEESDLDHQVCFLKAAYRPLGNLLRNEMKFKENTANSRIQEMLLESHDYLNEECFKIKADESQSSRRCIKKYSLSAKEMLELVHRYFSLAEKLISKGEDFNQDCSSIFQKCSDSQNEAVISSGVVTDQDCKCPATSPITQGLVTSFLPTFESLPSIADQLDSKETAASTLQLFMVPDTMQTQGQSKGSTSPRVPRSTYKGPSIDSGVIAHTAPEELALAAKSQGPEGTAAFQDSTLLPPSWSPRPSNIPALPSRQQQTESALPGSGAGSSQLWPNQLPSHHLSLSGLAKPSPSKQWLSTRDIPKAIPGLAPDLGRTGSSSSLGLNLESFVTLEPLDSSGVPSSGSWAVLPPSDPALFPSLGSEELFSTTQQSLKASTRQKSPVSYSWGEQSSRGQVPGIQLSTQLRERRAGRGEEGLAKDREPEDSLSGPNFDLNFIPPNTEKASKKPEPRGNPKMTLMYALVPSVLGILLAVGGLLFYLHKSRILAKRQQQRMGSDMEEQEGSPLREGEEHLELQMLEEL</sequence>
<dbReference type="EMBL" id="CM037618">
    <property type="protein sequence ID" value="KAH8000101.1"/>
    <property type="molecule type" value="Genomic_DNA"/>
</dbReference>
<organism evidence="1 2">
    <name type="scientific">Sphaerodactylus townsendi</name>
    <dbReference type="NCBI Taxonomy" id="933632"/>
    <lineage>
        <taxon>Eukaryota</taxon>
        <taxon>Metazoa</taxon>
        <taxon>Chordata</taxon>
        <taxon>Craniata</taxon>
        <taxon>Vertebrata</taxon>
        <taxon>Euteleostomi</taxon>
        <taxon>Lepidosauria</taxon>
        <taxon>Squamata</taxon>
        <taxon>Bifurcata</taxon>
        <taxon>Gekkota</taxon>
        <taxon>Sphaerodactylidae</taxon>
        <taxon>Sphaerodactylus</taxon>
    </lineage>
</organism>
<accession>A0ACB8F598</accession>
<gene>
    <name evidence="1" type="ORF">K3G42_022478</name>
</gene>